<dbReference type="Gene3D" id="1.10.10.10">
    <property type="entry name" value="Winged helix-like DNA-binding domain superfamily/Winged helix DNA-binding domain"/>
    <property type="match status" value="1"/>
</dbReference>
<accession>A0A650CMW4</accession>
<reference evidence="5 6" key="1">
    <citation type="submission" date="2019-10" db="EMBL/GenBank/DDBJ databases">
        <title>Genome Sequences from Six Type Strain Members of the Archaeal Family Sulfolobaceae: Acidianus ambivalens, Acidianus infernus, Metallosphaera prunae, Stygiolobus azoricus, Sulfolobus metallicus, and Sulfurisphaera ohwakuensis.</title>
        <authorList>
            <person name="Counts J.A."/>
            <person name="Kelly R.M."/>
        </authorList>
    </citation>
    <scope>NUCLEOTIDE SEQUENCE [LARGE SCALE GENOMIC DNA]</scope>
    <source>
        <strain evidence="5 6">FC6</strain>
    </source>
</reference>
<gene>
    <name evidence="5" type="ORF">D1868_03355</name>
</gene>
<dbReference type="EMBL" id="CP045483">
    <property type="protein sequence ID" value="QGR19108.1"/>
    <property type="molecule type" value="Genomic_DNA"/>
</dbReference>
<organism evidence="5 6">
    <name type="scientific">Stygiolobus azoricus</name>
    <dbReference type="NCBI Taxonomy" id="41675"/>
    <lineage>
        <taxon>Archaea</taxon>
        <taxon>Thermoproteota</taxon>
        <taxon>Thermoprotei</taxon>
        <taxon>Sulfolobales</taxon>
        <taxon>Sulfolobaceae</taxon>
        <taxon>Stygiolobus</taxon>
    </lineage>
</organism>
<dbReference type="GeneID" id="42798076"/>
<dbReference type="OrthoDB" id="42111at2157"/>
<dbReference type="InterPro" id="IPR002831">
    <property type="entry name" value="Tscrpt_reg_TrmB_N"/>
</dbReference>
<sequence length="123" mass="14260">MEEEKIVFPDGRSVEIHEFLAFMYGLSSSDVSVLHLLMVKGKKMTSDEISEELNVTKASINKSLNNLLDKGLIMREKEESEDKKKGRPGYLYWVDKNKLYEKLEKDLEKLATEVRQGLEQHLQ</sequence>
<dbReference type="PANTHER" id="PTHR38465">
    <property type="entry name" value="HTH-TYPE TRANSCRIPTIONAL REGULATOR MJ1563-RELATED"/>
    <property type="match status" value="1"/>
</dbReference>
<dbReference type="RefSeq" id="WP_156005534.1">
    <property type="nucleotide sequence ID" value="NZ_CP045483.1"/>
</dbReference>
<dbReference type="Proteomes" id="UP000423396">
    <property type="component" value="Chromosome"/>
</dbReference>
<evidence type="ECO:0000259" key="4">
    <source>
        <dbReference type="Pfam" id="PF01978"/>
    </source>
</evidence>
<keyword evidence="3" id="KW-0804">Transcription</keyword>
<dbReference type="Pfam" id="PF01978">
    <property type="entry name" value="TrmB"/>
    <property type="match status" value="1"/>
</dbReference>
<dbReference type="KEGG" id="sazo:D1868_03355"/>
<keyword evidence="2" id="KW-0238">DNA-binding</keyword>
<name>A0A650CMW4_9CREN</name>
<evidence type="ECO:0000256" key="2">
    <source>
        <dbReference type="ARBA" id="ARBA00023125"/>
    </source>
</evidence>
<proteinExistence type="predicted"/>
<dbReference type="PANTHER" id="PTHR38465:SF1">
    <property type="entry name" value="HTH-TYPE TRANSCRIPTIONAL REGULATOR MJ1563-RELATED"/>
    <property type="match status" value="1"/>
</dbReference>
<evidence type="ECO:0000256" key="1">
    <source>
        <dbReference type="ARBA" id="ARBA00023015"/>
    </source>
</evidence>
<dbReference type="GO" id="GO:0003677">
    <property type="term" value="F:DNA binding"/>
    <property type="evidence" value="ECO:0007669"/>
    <property type="project" value="UniProtKB-KW"/>
</dbReference>
<keyword evidence="1" id="KW-0805">Transcription regulation</keyword>
<evidence type="ECO:0000313" key="6">
    <source>
        <dbReference type="Proteomes" id="UP000423396"/>
    </source>
</evidence>
<dbReference type="InterPro" id="IPR036390">
    <property type="entry name" value="WH_DNA-bd_sf"/>
</dbReference>
<feature type="domain" description="Transcription regulator TrmB N-terminal" evidence="4">
    <location>
        <begin position="20"/>
        <end position="83"/>
    </location>
</feature>
<keyword evidence="6" id="KW-1185">Reference proteome</keyword>
<protein>
    <submittedName>
        <fullName evidence="5">MarR family transcriptional regulator</fullName>
    </submittedName>
</protein>
<dbReference type="InterPro" id="IPR036388">
    <property type="entry name" value="WH-like_DNA-bd_sf"/>
</dbReference>
<dbReference type="AlphaFoldDB" id="A0A650CMW4"/>
<evidence type="ECO:0000256" key="3">
    <source>
        <dbReference type="ARBA" id="ARBA00023163"/>
    </source>
</evidence>
<evidence type="ECO:0000313" key="5">
    <source>
        <dbReference type="EMBL" id="QGR19108.1"/>
    </source>
</evidence>
<dbReference type="SUPFAM" id="SSF46785">
    <property type="entry name" value="Winged helix' DNA-binding domain"/>
    <property type="match status" value="1"/>
</dbReference>
<dbReference type="InterPro" id="IPR052362">
    <property type="entry name" value="HTH-GbsR_regulator"/>
</dbReference>